<reference evidence="3" key="1">
    <citation type="journal article" date="2023" name="Commun. Biol.">
        <title>Genome analysis of Parmales, the sister group of diatoms, reveals the evolutionary specialization of diatoms from phago-mixotrophs to photoautotrophs.</title>
        <authorList>
            <person name="Ban H."/>
            <person name="Sato S."/>
            <person name="Yoshikawa S."/>
            <person name="Yamada K."/>
            <person name="Nakamura Y."/>
            <person name="Ichinomiya M."/>
            <person name="Sato N."/>
            <person name="Blanc-Mathieu R."/>
            <person name="Endo H."/>
            <person name="Kuwata A."/>
            <person name="Ogata H."/>
        </authorList>
    </citation>
    <scope>NUCLEOTIDE SEQUENCE [LARGE SCALE GENOMIC DNA]</scope>
    <source>
        <strain evidence="3">NIES 3699</strain>
    </source>
</reference>
<accession>A0A9W7C6X2</accession>
<organism evidence="2 3">
    <name type="scientific">Triparma verrucosa</name>
    <dbReference type="NCBI Taxonomy" id="1606542"/>
    <lineage>
        <taxon>Eukaryota</taxon>
        <taxon>Sar</taxon>
        <taxon>Stramenopiles</taxon>
        <taxon>Ochrophyta</taxon>
        <taxon>Bolidophyceae</taxon>
        <taxon>Parmales</taxon>
        <taxon>Triparmaceae</taxon>
        <taxon>Triparma</taxon>
    </lineage>
</organism>
<feature type="compositionally biased region" description="Polar residues" evidence="1">
    <location>
        <begin position="97"/>
        <end position="106"/>
    </location>
</feature>
<evidence type="ECO:0000256" key="1">
    <source>
        <dbReference type="SAM" id="MobiDB-lite"/>
    </source>
</evidence>
<dbReference type="EMBL" id="BRXX01000316">
    <property type="protein sequence ID" value="GMI04382.1"/>
    <property type="molecule type" value="Genomic_DNA"/>
</dbReference>
<comment type="caution">
    <text evidence="2">The sequence shown here is derived from an EMBL/GenBank/DDBJ whole genome shotgun (WGS) entry which is preliminary data.</text>
</comment>
<dbReference type="Proteomes" id="UP001165160">
    <property type="component" value="Unassembled WGS sequence"/>
</dbReference>
<sequence>MAADTGAKSTTLSDKQLARDLDQAVKERSRSVGVGKLAGNTTLDDRGIYADLKRAVLNTPDSLARTQSTPSDSSASSSSPTPPVDPDSPQILPSAPQMITTPSPSHTPSDCIVAVLDALQSNDSPVKNHGLQVLFAFTSPASASVGSDVEDFASYIPQSKYAVLLNWDSKVFDKKIDYNPERTKAYINVKIRDKDSLKWSIVSWVLSSRERIGGSVWLIDSMLVRPSNKYEG</sequence>
<feature type="compositionally biased region" description="Basic and acidic residues" evidence="1">
    <location>
        <begin position="16"/>
        <end position="30"/>
    </location>
</feature>
<evidence type="ECO:0000313" key="3">
    <source>
        <dbReference type="Proteomes" id="UP001165160"/>
    </source>
</evidence>
<evidence type="ECO:0000313" key="2">
    <source>
        <dbReference type="EMBL" id="GMI04382.1"/>
    </source>
</evidence>
<dbReference type="PANTHER" id="PTHR35716">
    <property type="entry name" value="OS05G0574700 PROTEIN-RELATED"/>
    <property type="match status" value="1"/>
</dbReference>
<gene>
    <name evidence="2" type="ORF">TrVE_jg7456</name>
</gene>
<feature type="region of interest" description="Disordered" evidence="1">
    <location>
        <begin position="59"/>
        <end position="106"/>
    </location>
</feature>
<feature type="region of interest" description="Disordered" evidence="1">
    <location>
        <begin position="1"/>
        <end position="43"/>
    </location>
</feature>
<proteinExistence type="predicted"/>
<keyword evidence="3" id="KW-1185">Reference proteome</keyword>
<name>A0A9W7C6X2_9STRA</name>
<protein>
    <submittedName>
        <fullName evidence="2">Uncharacterized protein</fullName>
    </submittedName>
</protein>
<feature type="compositionally biased region" description="Low complexity" evidence="1">
    <location>
        <begin position="68"/>
        <end position="79"/>
    </location>
</feature>
<dbReference type="AlphaFoldDB" id="A0A9W7C6X2"/>